<dbReference type="Gene3D" id="3.30.530.20">
    <property type="match status" value="1"/>
</dbReference>
<dbReference type="SMART" id="SM01037">
    <property type="entry name" value="Bet_v_1"/>
    <property type="match status" value="1"/>
</dbReference>
<evidence type="ECO:0000313" key="3">
    <source>
        <dbReference type="Proteomes" id="UP000824120"/>
    </source>
</evidence>
<dbReference type="GO" id="GO:0006952">
    <property type="term" value="P:defense response"/>
    <property type="evidence" value="ECO:0007669"/>
    <property type="project" value="InterPro"/>
</dbReference>
<dbReference type="InterPro" id="IPR051761">
    <property type="entry name" value="MLP-like_ligand-binding"/>
</dbReference>
<accession>A0A9J5ZA67</accession>
<evidence type="ECO:0000313" key="2">
    <source>
        <dbReference type="EMBL" id="KAG5608380.1"/>
    </source>
</evidence>
<comment type="caution">
    <text evidence="2">The sequence shown here is derived from an EMBL/GenBank/DDBJ whole genome shotgun (WGS) entry which is preliminary data.</text>
</comment>
<feature type="domain" description="Bet v I/Major latex protein" evidence="1">
    <location>
        <begin position="4"/>
        <end position="116"/>
    </location>
</feature>
<organism evidence="2 3">
    <name type="scientific">Solanum commersonii</name>
    <name type="common">Commerson's wild potato</name>
    <name type="synonym">Commerson's nightshade</name>
    <dbReference type="NCBI Taxonomy" id="4109"/>
    <lineage>
        <taxon>Eukaryota</taxon>
        <taxon>Viridiplantae</taxon>
        <taxon>Streptophyta</taxon>
        <taxon>Embryophyta</taxon>
        <taxon>Tracheophyta</taxon>
        <taxon>Spermatophyta</taxon>
        <taxon>Magnoliopsida</taxon>
        <taxon>eudicotyledons</taxon>
        <taxon>Gunneridae</taxon>
        <taxon>Pentapetalae</taxon>
        <taxon>asterids</taxon>
        <taxon>lamiids</taxon>
        <taxon>Solanales</taxon>
        <taxon>Solanaceae</taxon>
        <taxon>Solanoideae</taxon>
        <taxon>Solaneae</taxon>
        <taxon>Solanum</taxon>
    </lineage>
</organism>
<gene>
    <name evidence="2" type="ORF">H5410_019661</name>
</gene>
<dbReference type="InterPro" id="IPR000916">
    <property type="entry name" value="Bet_v_I/MLP"/>
</dbReference>
<dbReference type="Pfam" id="PF00407">
    <property type="entry name" value="Bet_v_1"/>
    <property type="match status" value="1"/>
</dbReference>
<dbReference type="PANTHER" id="PTHR31907">
    <property type="entry name" value="MLP-LIKE PROTEIN 423"/>
    <property type="match status" value="1"/>
</dbReference>
<dbReference type="CDD" id="cd07816">
    <property type="entry name" value="Bet_v1-like"/>
    <property type="match status" value="1"/>
</dbReference>
<keyword evidence="3" id="KW-1185">Reference proteome</keyword>
<sequence length="116" mass="13501">MCDKIQNVDIHEGEWGTVGSVISWYFIHDGKEKVAKDIIEAIDEENKMVKFKVIGGDILEEYKSFSFTIHVETKGENNLVTWIIEYEKKNANVPDPHTYMEFILNMSKDIETHHLN</sequence>
<dbReference type="SUPFAM" id="SSF55961">
    <property type="entry name" value="Bet v1-like"/>
    <property type="match status" value="1"/>
</dbReference>
<protein>
    <recommendedName>
        <fullName evidence="1">Bet v I/Major latex protein domain-containing protein</fullName>
    </recommendedName>
</protein>
<dbReference type="AlphaFoldDB" id="A0A9J5ZA67"/>
<dbReference type="Proteomes" id="UP000824120">
    <property type="component" value="Chromosome 4"/>
</dbReference>
<reference evidence="2 3" key="1">
    <citation type="submission" date="2020-09" db="EMBL/GenBank/DDBJ databases">
        <title>De no assembly of potato wild relative species, Solanum commersonii.</title>
        <authorList>
            <person name="Cho K."/>
        </authorList>
    </citation>
    <scope>NUCLEOTIDE SEQUENCE [LARGE SCALE GENOMIC DNA]</scope>
    <source>
        <strain evidence="2">LZ3.2</strain>
        <tissue evidence="2">Leaf</tissue>
    </source>
</reference>
<evidence type="ECO:0000259" key="1">
    <source>
        <dbReference type="SMART" id="SM01037"/>
    </source>
</evidence>
<dbReference type="EMBL" id="JACXVP010000004">
    <property type="protein sequence ID" value="KAG5608380.1"/>
    <property type="molecule type" value="Genomic_DNA"/>
</dbReference>
<dbReference type="OrthoDB" id="1847301at2759"/>
<proteinExistence type="predicted"/>
<dbReference type="InterPro" id="IPR023393">
    <property type="entry name" value="START-like_dom_sf"/>
</dbReference>
<name>A0A9J5ZA67_SOLCO</name>